<gene>
    <name evidence="3" type="ORF">Pmgp_01937</name>
</gene>
<sequence length="305" mass="33242">MVEHFSTGLLGYNQKEVDEWINSYKWDSLKIIDRLDADLRRAKAENEALRDQASSFASTGTRVDYEILGKARQQAEAAGEMLLEEARGRIAQIIEEGYKRADVHRSQALVIEGRKIILKKELFNLLETLRDHLGAWHDQPEATAFKEEIAGLTEDKVARLVEEQIAAAAAETEDASSELAAESAAADSAARGADSFDDCIDLQKAGALALYDQMTGAQVAVLAFLAMITALLVGNLVEGLGILAPLVLIVLFVCKELAAGAVSTSKNSSKIVMFSTVDRVLYLAILPLLIIFVIAVLYRIIGVLH</sequence>
<protein>
    <submittedName>
        <fullName evidence="3">Uncharacterized protein</fullName>
    </submittedName>
</protein>
<feature type="coiled-coil region" evidence="1">
    <location>
        <begin position="32"/>
        <end position="59"/>
    </location>
</feature>
<keyword evidence="4" id="KW-1185">Reference proteome</keyword>
<keyword evidence="2" id="KW-1133">Transmembrane helix</keyword>
<dbReference type="Proteomes" id="UP000297597">
    <property type="component" value="Unassembled WGS sequence"/>
</dbReference>
<dbReference type="AlphaFoldDB" id="A0A4Y7RPZ1"/>
<feature type="transmembrane region" description="Helical" evidence="2">
    <location>
        <begin position="240"/>
        <end position="259"/>
    </location>
</feature>
<organism evidence="3 4">
    <name type="scientific">Pelotomaculum propionicicum</name>
    <dbReference type="NCBI Taxonomy" id="258475"/>
    <lineage>
        <taxon>Bacteria</taxon>
        <taxon>Bacillati</taxon>
        <taxon>Bacillota</taxon>
        <taxon>Clostridia</taxon>
        <taxon>Eubacteriales</taxon>
        <taxon>Desulfotomaculaceae</taxon>
        <taxon>Pelotomaculum</taxon>
    </lineage>
</organism>
<evidence type="ECO:0000313" key="3">
    <source>
        <dbReference type="EMBL" id="TEB11065.1"/>
    </source>
</evidence>
<evidence type="ECO:0000313" key="4">
    <source>
        <dbReference type="Proteomes" id="UP000297597"/>
    </source>
</evidence>
<dbReference type="EMBL" id="QFFZ01000018">
    <property type="protein sequence ID" value="TEB11065.1"/>
    <property type="molecule type" value="Genomic_DNA"/>
</dbReference>
<proteinExistence type="predicted"/>
<dbReference type="RefSeq" id="WP_134213784.1">
    <property type="nucleotide sequence ID" value="NZ_QFFZ01000018.1"/>
</dbReference>
<evidence type="ECO:0000256" key="1">
    <source>
        <dbReference type="SAM" id="Coils"/>
    </source>
</evidence>
<keyword evidence="2" id="KW-0472">Membrane</keyword>
<keyword evidence="2" id="KW-0812">Transmembrane</keyword>
<keyword evidence="1" id="KW-0175">Coiled coil</keyword>
<dbReference type="OrthoDB" id="389699at2"/>
<evidence type="ECO:0000256" key="2">
    <source>
        <dbReference type="SAM" id="Phobius"/>
    </source>
</evidence>
<reference evidence="3 4" key="1">
    <citation type="journal article" date="2018" name="Environ. Microbiol.">
        <title>Novel energy conservation strategies and behaviour of Pelotomaculum schinkii driving syntrophic propionate catabolism.</title>
        <authorList>
            <person name="Hidalgo-Ahumada C.A.P."/>
            <person name="Nobu M.K."/>
            <person name="Narihiro T."/>
            <person name="Tamaki H."/>
            <person name="Liu W.T."/>
            <person name="Kamagata Y."/>
            <person name="Stams A.J.M."/>
            <person name="Imachi H."/>
            <person name="Sousa D.Z."/>
        </authorList>
    </citation>
    <scope>NUCLEOTIDE SEQUENCE [LARGE SCALE GENOMIC DNA]</scope>
    <source>
        <strain evidence="3 4">MGP</strain>
    </source>
</reference>
<name>A0A4Y7RPZ1_9FIRM</name>
<comment type="caution">
    <text evidence="3">The sequence shown here is derived from an EMBL/GenBank/DDBJ whole genome shotgun (WGS) entry which is preliminary data.</text>
</comment>
<accession>A0A4Y7RPZ1</accession>
<feature type="transmembrane region" description="Helical" evidence="2">
    <location>
        <begin position="280"/>
        <end position="301"/>
    </location>
</feature>
<feature type="transmembrane region" description="Helical" evidence="2">
    <location>
        <begin position="214"/>
        <end position="234"/>
    </location>
</feature>